<gene>
    <name evidence="6" type="ORF">CLG94_05145</name>
</gene>
<comment type="subcellular location">
    <subcellularLocation>
        <location evidence="1">Membrane</location>
    </subcellularLocation>
</comment>
<sequence length="597" mass="64661">MPMQRRTRERSSKKGEATPAPAKLGRLRRRVIVLFCSLAAALTIISGRLFSLQVYQYADLVEAAKRQSSDRISSVSRRGTIYDRNGRDLAISIGASSIGARPSQVVNPKRAAAALSAALSLPAEKILERLQTEKPFVWIKRSVSTEEAQAVARLMLKGIESDTESKRFYPKQQQAAHLLGFVGTDDRGLEGLELQYDTYLAGKRKWLAQQQDARRRPIFREEAGEAQGSDLHLTIDEVVQYITERELEAAVTKSGALSGSAIVMDPFSGEILALANYPTFDPNAYTEAVAFARRNRAVVDYYAPGSAFKAIVGAGALEEKLVRPEDQFDGDGGAITVGGVTIRDHERFGIMTFSEVLAHSSNVGAIKVGMRLGKSLYYNYISGFGFGNLTNIDLPGETPGLVRRPKEWSALSLASLSIGMEISVSPLQMLVAMSAIANGGILVRPYVAKSIVAADGKVIVENAPVQVRRVISEATSRTLATVLKGVVTEGTGKEAAVEGFDVAGKTGTSQKLEPATGRYSQHKVVASFVGFVPVEQPRLAIIVIIDDPSTLRWGGSIAAPTFREIARDSLKHLGITPGTRERLRVAEGIRSATFRLN</sequence>
<dbReference type="InterPro" id="IPR036138">
    <property type="entry name" value="PBP_dimer_sf"/>
</dbReference>
<dbReference type="InterPro" id="IPR050515">
    <property type="entry name" value="Beta-lactam/transpept"/>
</dbReference>
<evidence type="ECO:0000313" key="6">
    <source>
        <dbReference type="EMBL" id="PTL36417.1"/>
    </source>
</evidence>
<comment type="caution">
    <text evidence="6">The sequence shown here is derived from an EMBL/GenBank/DDBJ whole genome shotgun (WGS) entry which is preliminary data.</text>
</comment>
<evidence type="ECO:0000256" key="3">
    <source>
        <dbReference type="SAM" id="MobiDB-lite"/>
    </source>
</evidence>
<dbReference type="AlphaFoldDB" id="A0A2T4TZ77"/>
<reference evidence="7" key="2">
    <citation type="journal article" date="2018" name="Environ. Microbiol.">
        <title>Bloom of a denitrifying methanotroph, 'Candidatus Methylomirabilis limnetica', in a deep stratified lake.</title>
        <authorList>
            <person name="Graf J.S."/>
            <person name="Mayr M.J."/>
            <person name="Marchant H.K."/>
            <person name="Tienken D."/>
            <person name="Hach P.F."/>
            <person name="Brand A."/>
            <person name="Schubert C.J."/>
            <person name="Kuypers M.M."/>
            <person name="Milucka J."/>
        </authorList>
    </citation>
    <scope>NUCLEOTIDE SEQUENCE [LARGE SCALE GENOMIC DNA]</scope>
    <source>
        <strain evidence="7">Zug</strain>
    </source>
</reference>
<evidence type="ECO:0000259" key="5">
    <source>
        <dbReference type="Pfam" id="PF03717"/>
    </source>
</evidence>
<dbReference type="EMBL" id="NVQC01000016">
    <property type="protein sequence ID" value="PTL36417.1"/>
    <property type="molecule type" value="Genomic_DNA"/>
</dbReference>
<accession>A0A2T4TZ77</accession>
<evidence type="ECO:0000313" key="7">
    <source>
        <dbReference type="Proteomes" id="UP000241436"/>
    </source>
</evidence>
<dbReference type="Pfam" id="PF03717">
    <property type="entry name" value="PBP_dimer"/>
    <property type="match status" value="1"/>
</dbReference>
<evidence type="ECO:0000256" key="1">
    <source>
        <dbReference type="ARBA" id="ARBA00004370"/>
    </source>
</evidence>
<dbReference type="Gene3D" id="3.90.1310.10">
    <property type="entry name" value="Penicillin-binding protein 2a (Domain 2)"/>
    <property type="match status" value="1"/>
</dbReference>
<dbReference type="Proteomes" id="UP000241436">
    <property type="component" value="Unassembled WGS sequence"/>
</dbReference>
<evidence type="ECO:0000256" key="2">
    <source>
        <dbReference type="ARBA" id="ARBA00023136"/>
    </source>
</evidence>
<feature type="domain" description="Penicillin-binding protein transpeptidase" evidence="4">
    <location>
        <begin position="259"/>
        <end position="566"/>
    </location>
</feature>
<reference evidence="6 7" key="1">
    <citation type="submission" date="2017-09" db="EMBL/GenBank/DDBJ databases">
        <title>Bloom of a denitrifying methanotroph, Candidatus Methylomirabilis limnetica, in a deep stratified lake.</title>
        <authorList>
            <person name="Graf J.S."/>
            <person name="Marchant H.K."/>
            <person name="Tienken D."/>
            <person name="Hach P.F."/>
            <person name="Brand A."/>
            <person name="Schubert C.J."/>
            <person name="Kuypers M.M."/>
            <person name="Milucka J."/>
        </authorList>
    </citation>
    <scope>NUCLEOTIDE SEQUENCE [LARGE SCALE GENOMIC DNA]</scope>
    <source>
        <strain evidence="6 7">Zug</strain>
    </source>
</reference>
<proteinExistence type="predicted"/>
<evidence type="ECO:0000259" key="4">
    <source>
        <dbReference type="Pfam" id="PF00905"/>
    </source>
</evidence>
<dbReference type="SUPFAM" id="SSF56601">
    <property type="entry name" value="beta-lactamase/transpeptidase-like"/>
    <property type="match status" value="1"/>
</dbReference>
<dbReference type="Gene3D" id="3.40.710.10">
    <property type="entry name" value="DD-peptidase/beta-lactamase superfamily"/>
    <property type="match status" value="1"/>
</dbReference>
<dbReference type="Gene3D" id="1.10.150.770">
    <property type="match status" value="1"/>
</dbReference>
<dbReference type="GO" id="GO:0008658">
    <property type="term" value="F:penicillin binding"/>
    <property type="evidence" value="ECO:0007669"/>
    <property type="project" value="InterPro"/>
</dbReference>
<feature type="region of interest" description="Disordered" evidence="3">
    <location>
        <begin position="1"/>
        <end position="20"/>
    </location>
</feature>
<keyword evidence="7" id="KW-1185">Reference proteome</keyword>
<dbReference type="Gene3D" id="3.30.450.330">
    <property type="match status" value="1"/>
</dbReference>
<dbReference type="GO" id="GO:0071555">
    <property type="term" value="P:cell wall organization"/>
    <property type="evidence" value="ECO:0007669"/>
    <property type="project" value="TreeGrafter"/>
</dbReference>
<dbReference type="InterPro" id="IPR012338">
    <property type="entry name" value="Beta-lactam/transpept-like"/>
</dbReference>
<dbReference type="PANTHER" id="PTHR30627">
    <property type="entry name" value="PEPTIDOGLYCAN D,D-TRANSPEPTIDASE"/>
    <property type="match status" value="1"/>
</dbReference>
<organism evidence="6 7">
    <name type="scientific">Candidatus Methylomirabilis limnetica</name>
    <dbReference type="NCBI Taxonomy" id="2033718"/>
    <lineage>
        <taxon>Bacteria</taxon>
        <taxon>Candidatus Methylomirabilota</taxon>
        <taxon>Candidatus Methylomirabilia</taxon>
        <taxon>Candidatus Methylomirabilales</taxon>
        <taxon>Candidatus Methylomirabilaceae</taxon>
        <taxon>Candidatus Methylomirabilis</taxon>
    </lineage>
</organism>
<dbReference type="PANTHER" id="PTHR30627:SF1">
    <property type="entry name" value="PEPTIDOGLYCAN D,D-TRANSPEPTIDASE FTSI"/>
    <property type="match status" value="1"/>
</dbReference>
<keyword evidence="2" id="KW-0472">Membrane</keyword>
<dbReference type="Pfam" id="PF00905">
    <property type="entry name" value="Transpeptidase"/>
    <property type="match status" value="1"/>
</dbReference>
<feature type="domain" description="Penicillin-binding protein dimerisation" evidence="5">
    <location>
        <begin position="76"/>
        <end position="216"/>
    </location>
</feature>
<protein>
    <submittedName>
        <fullName evidence="6">Penicillin-binding protein</fullName>
    </submittedName>
</protein>
<dbReference type="InterPro" id="IPR005311">
    <property type="entry name" value="PBP_dimer"/>
</dbReference>
<dbReference type="GO" id="GO:0005886">
    <property type="term" value="C:plasma membrane"/>
    <property type="evidence" value="ECO:0007669"/>
    <property type="project" value="TreeGrafter"/>
</dbReference>
<dbReference type="InterPro" id="IPR001460">
    <property type="entry name" value="PCN-bd_Tpept"/>
</dbReference>
<name>A0A2T4TZ77_9BACT</name>
<dbReference type="SUPFAM" id="SSF56519">
    <property type="entry name" value="Penicillin binding protein dimerisation domain"/>
    <property type="match status" value="1"/>
</dbReference>